<evidence type="ECO:0000313" key="1">
    <source>
        <dbReference type="EMBL" id="HIZ90354.1"/>
    </source>
</evidence>
<name>A0A9D2GWA4_9BACT</name>
<reference evidence="1" key="1">
    <citation type="journal article" date="2021" name="PeerJ">
        <title>Extensive microbial diversity within the chicken gut microbiome revealed by metagenomics and culture.</title>
        <authorList>
            <person name="Gilroy R."/>
            <person name="Ravi A."/>
            <person name="Getino M."/>
            <person name="Pursley I."/>
            <person name="Horton D.L."/>
            <person name="Alikhan N.F."/>
            <person name="Baker D."/>
            <person name="Gharbi K."/>
            <person name="Hall N."/>
            <person name="Watson M."/>
            <person name="Adriaenssens E.M."/>
            <person name="Foster-Nyarko E."/>
            <person name="Jarju S."/>
            <person name="Secka A."/>
            <person name="Antonio M."/>
            <person name="Oren A."/>
            <person name="Chaudhuri R.R."/>
            <person name="La Ragione R."/>
            <person name="Hildebrand F."/>
            <person name="Pallen M.J."/>
        </authorList>
    </citation>
    <scope>NUCLEOTIDE SEQUENCE</scope>
    <source>
        <strain evidence="1">ChiW4-1371</strain>
    </source>
</reference>
<comment type="caution">
    <text evidence="1">The sequence shown here is derived from an EMBL/GenBank/DDBJ whole genome shotgun (WGS) entry which is preliminary data.</text>
</comment>
<sequence>MQERINKIRAVSADTADLLQAAYNKLLEKKEHAKLGNMSDVKEYQKEDAAFTKLLRGYEESFGIDKFESISEVYEYLIDCGYKVASRTLYDHKKKGYLTGSNGKYSLAEVEDYASKYLNKETINTDDFDGLSLVDKKNLAEIELKNLRAEREQIAIDEARGRLISRDIVDREFASRIEVIKRLLQEQEESLPVLLAGKSESEIRDIIAGSYKYIMESYSRELFKTQEVQDAAGNGI</sequence>
<dbReference type="AlphaFoldDB" id="A0A9D2GWA4"/>
<protein>
    <submittedName>
        <fullName evidence="1">Uncharacterized protein</fullName>
    </submittedName>
</protein>
<dbReference type="Proteomes" id="UP000824176">
    <property type="component" value="Unassembled WGS sequence"/>
</dbReference>
<dbReference type="EMBL" id="DXAQ01000155">
    <property type="protein sequence ID" value="HIZ90354.1"/>
    <property type="molecule type" value="Genomic_DNA"/>
</dbReference>
<accession>A0A9D2GWA4</accession>
<proteinExistence type="predicted"/>
<reference evidence="1" key="2">
    <citation type="submission" date="2021-04" db="EMBL/GenBank/DDBJ databases">
        <authorList>
            <person name="Gilroy R."/>
        </authorList>
    </citation>
    <scope>NUCLEOTIDE SEQUENCE</scope>
    <source>
        <strain evidence="1">ChiW4-1371</strain>
    </source>
</reference>
<organism evidence="1 2">
    <name type="scientific">Candidatus Mucispirillum faecigallinarum</name>
    <dbReference type="NCBI Taxonomy" id="2838699"/>
    <lineage>
        <taxon>Bacteria</taxon>
        <taxon>Pseudomonadati</taxon>
        <taxon>Deferribacterota</taxon>
        <taxon>Deferribacteres</taxon>
        <taxon>Deferribacterales</taxon>
        <taxon>Mucispirillaceae</taxon>
        <taxon>Mucispirillum</taxon>
    </lineage>
</organism>
<gene>
    <name evidence="1" type="ORF">H9804_10445</name>
</gene>
<evidence type="ECO:0000313" key="2">
    <source>
        <dbReference type="Proteomes" id="UP000824176"/>
    </source>
</evidence>